<feature type="region of interest" description="Disordered" evidence="1">
    <location>
        <begin position="1"/>
        <end position="73"/>
    </location>
</feature>
<sequence length="73" mass="7901">MRPADGRPSETAGTENERGTPSQSELDHDATPGPFLPFRSGTRTGAPSDGPRYMGPFRGRTKDRRASSQRLIG</sequence>
<feature type="compositionally biased region" description="Polar residues" evidence="1">
    <location>
        <begin position="11"/>
        <end position="24"/>
    </location>
</feature>
<dbReference type="AlphaFoldDB" id="A0A8J2ZCC9"/>
<protein>
    <submittedName>
        <fullName evidence="2">Uncharacterized protein</fullName>
    </submittedName>
</protein>
<organism evidence="2 3">
    <name type="scientific">Caldovatus sediminis</name>
    <dbReference type="NCBI Taxonomy" id="2041189"/>
    <lineage>
        <taxon>Bacteria</taxon>
        <taxon>Pseudomonadati</taxon>
        <taxon>Pseudomonadota</taxon>
        <taxon>Alphaproteobacteria</taxon>
        <taxon>Acetobacterales</taxon>
        <taxon>Roseomonadaceae</taxon>
        <taxon>Caldovatus</taxon>
    </lineage>
</organism>
<proteinExistence type="predicted"/>
<accession>A0A8J2ZCC9</accession>
<keyword evidence="3" id="KW-1185">Reference proteome</keyword>
<dbReference type="EMBL" id="BMKS01000006">
    <property type="protein sequence ID" value="GGG35926.1"/>
    <property type="molecule type" value="Genomic_DNA"/>
</dbReference>
<reference evidence="2 3" key="1">
    <citation type="journal article" date="2014" name="Int. J. Syst. Evol. Microbiol.">
        <title>Complete genome sequence of Corynebacterium casei LMG S-19264T (=DSM 44701T), isolated from a smear-ripened cheese.</title>
        <authorList>
            <consortium name="US DOE Joint Genome Institute (JGI-PGF)"/>
            <person name="Walter F."/>
            <person name="Albersmeier A."/>
            <person name="Kalinowski J."/>
            <person name="Ruckert C."/>
        </authorList>
    </citation>
    <scope>NUCLEOTIDE SEQUENCE [LARGE SCALE GENOMIC DNA]</scope>
    <source>
        <strain evidence="2 3">CGMCC 1.16330</strain>
    </source>
</reference>
<comment type="caution">
    <text evidence="2">The sequence shown here is derived from an EMBL/GenBank/DDBJ whole genome shotgun (WGS) entry which is preliminary data.</text>
</comment>
<name>A0A8J2ZCC9_9PROT</name>
<evidence type="ECO:0000256" key="1">
    <source>
        <dbReference type="SAM" id="MobiDB-lite"/>
    </source>
</evidence>
<evidence type="ECO:0000313" key="2">
    <source>
        <dbReference type="EMBL" id="GGG35926.1"/>
    </source>
</evidence>
<evidence type="ECO:0000313" key="3">
    <source>
        <dbReference type="Proteomes" id="UP000597507"/>
    </source>
</evidence>
<dbReference type="Proteomes" id="UP000597507">
    <property type="component" value="Unassembled WGS sequence"/>
</dbReference>
<gene>
    <name evidence="2" type="ORF">GCM10010964_24780</name>
</gene>